<feature type="signal peptide" evidence="2">
    <location>
        <begin position="1"/>
        <end position="26"/>
    </location>
</feature>
<keyword evidence="3" id="KW-0675">Receptor</keyword>
<dbReference type="Pfam" id="PF03401">
    <property type="entry name" value="TctC"/>
    <property type="match status" value="1"/>
</dbReference>
<dbReference type="Gene3D" id="3.40.190.10">
    <property type="entry name" value="Periplasmic binding protein-like II"/>
    <property type="match status" value="1"/>
</dbReference>
<comment type="similarity">
    <text evidence="1">Belongs to the UPF0065 (bug) family.</text>
</comment>
<accession>A0A1G9AEX4</accession>
<name>A0A1G9AEX4_9RHOB</name>
<keyword evidence="2" id="KW-0732">Signal</keyword>
<gene>
    <name evidence="3" type="ORF">SAMN04488026_103535</name>
</gene>
<dbReference type="InterPro" id="IPR005064">
    <property type="entry name" value="BUG"/>
</dbReference>
<dbReference type="OrthoDB" id="9780943at2"/>
<protein>
    <submittedName>
        <fullName evidence="3">Tripartite-type tricarboxylate transporter, receptor component TctC</fullName>
    </submittedName>
</protein>
<organism evidence="3 4">
    <name type="scientific">Aliiruegeria lutimaris</name>
    <dbReference type="NCBI Taxonomy" id="571298"/>
    <lineage>
        <taxon>Bacteria</taxon>
        <taxon>Pseudomonadati</taxon>
        <taxon>Pseudomonadota</taxon>
        <taxon>Alphaproteobacteria</taxon>
        <taxon>Rhodobacterales</taxon>
        <taxon>Roseobacteraceae</taxon>
        <taxon>Aliiruegeria</taxon>
    </lineage>
</organism>
<feature type="chain" id="PRO_5011563484" evidence="2">
    <location>
        <begin position="27"/>
        <end position="344"/>
    </location>
</feature>
<keyword evidence="4" id="KW-1185">Reference proteome</keyword>
<dbReference type="InterPro" id="IPR042100">
    <property type="entry name" value="Bug_dom1"/>
</dbReference>
<dbReference type="AlphaFoldDB" id="A0A1G9AEX4"/>
<dbReference type="PANTHER" id="PTHR42928:SF5">
    <property type="entry name" value="BLR1237 PROTEIN"/>
    <property type="match status" value="1"/>
</dbReference>
<dbReference type="Proteomes" id="UP000199382">
    <property type="component" value="Unassembled WGS sequence"/>
</dbReference>
<dbReference type="Gene3D" id="3.40.190.150">
    <property type="entry name" value="Bordetella uptake gene, domain 1"/>
    <property type="match status" value="1"/>
</dbReference>
<proteinExistence type="inferred from homology"/>
<reference evidence="3 4" key="1">
    <citation type="submission" date="2016-10" db="EMBL/GenBank/DDBJ databases">
        <authorList>
            <person name="de Groot N.N."/>
        </authorList>
    </citation>
    <scope>NUCLEOTIDE SEQUENCE [LARGE SCALE GENOMIC DNA]</scope>
    <source>
        <strain evidence="3 4">DSM 25294</strain>
    </source>
</reference>
<dbReference type="PANTHER" id="PTHR42928">
    <property type="entry name" value="TRICARBOXYLATE-BINDING PROTEIN"/>
    <property type="match status" value="1"/>
</dbReference>
<evidence type="ECO:0000256" key="1">
    <source>
        <dbReference type="ARBA" id="ARBA00006987"/>
    </source>
</evidence>
<dbReference type="SUPFAM" id="SSF53850">
    <property type="entry name" value="Periplasmic binding protein-like II"/>
    <property type="match status" value="1"/>
</dbReference>
<dbReference type="STRING" id="571298.SAMN04488026_103535"/>
<dbReference type="EMBL" id="FNEK01000035">
    <property type="protein sequence ID" value="SDK25917.1"/>
    <property type="molecule type" value="Genomic_DNA"/>
</dbReference>
<dbReference type="RefSeq" id="WP_093158429.1">
    <property type="nucleotide sequence ID" value="NZ_FNEK01000035.1"/>
</dbReference>
<evidence type="ECO:0000313" key="3">
    <source>
        <dbReference type="EMBL" id="SDK25917.1"/>
    </source>
</evidence>
<evidence type="ECO:0000313" key="4">
    <source>
        <dbReference type="Proteomes" id="UP000199382"/>
    </source>
</evidence>
<evidence type="ECO:0000256" key="2">
    <source>
        <dbReference type="SAM" id="SignalP"/>
    </source>
</evidence>
<sequence length="344" mass="37633">MKFGKTAVLIGLTVCSSLTWLGSATADPVEDFYKGKRLTLIVSASPGGGSDFFARQFAQFYGNHIPGNPEVIPVNKKGAGGLVAAAQLQKNEHEDGTVIALLQRNNLYRPLLEEAHDKFDPREVRWIGSLNKEKYLLAASKDSPVTAPEDMFTKTMILGATGFTNENRTVPAMMNKYLGTKFDIVHGYEGSEEAVIAMERGEVHGKFGAVNGFIAGNEAEMIKRGEIVVLMQAGWTNHPAFPDVPNFSTYVKDPEAKAVVDFFILPFESGRPLAAPKGVPADRLEALRKAFDETMTDPAFLEHMKKVNSEVDPISGEEVEAIIETLYATPENVLANVREILKAE</sequence>